<evidence type="ECO:0000256" key="1">
    <source>
        <dbReference type="SAM" id="MobiDB-lite"/>
    </source>
</evidence>
<evidence type="ECO:0000313" key="2">
    <source>
        <dbReference type="EMBL" id="MBC2669716.1"/>
    </source>
</evidence>
<accession>A0A7X1KQG9</accession>
<gene>
    <name evidence="2" type="ORF">H7F53_11230</name>
</gene>
<feature type="region of interest" description="Disordered" evidence="1">
    <location>
        <begin position="1"/>
        <end position="45"/>
    </location>
</feature>
<name>A0A7X1KQG9_9SPHN</name>
<protein>
    <submittedName>
        <fullName evidence="2">Uncharacterized protein</fullName>
    </submittedName>
</protein>
<dbReference type="EMBL" id="JACLAX010000010">
    <property type="protein sequence ID" value="MBC2669716.1"/>
    <property type="molecule type" value="Genomic_DNA"/>
</dbReference>
<proteinExistence type="predicted"/>
<dbReference type="Proteomes" id="UP000551327">
    <property type="component" value="Unassembled WGS sequence"/>
</dbReference>
<keyword evidence="3" id="KW-1185">Reference proteome</keyword>
<comment type="caution">
    <text evidence="2">The sequence shown here is derived from an EMBL/GenBank/DDBJ whole genome shotgun (WGS) entry which is preliminary data.</text>
</comment>
<dbReference type="RefSeq" id="WP_185679583.1">
    <property type="nucleotide sequence ID" value="NZ_JACLAX010000010.1"/>
</dbReference>
<reference evidence="2 3" key="1">
    <citation type="submission" date="2020-08" db="EMBL/GenBank/DDBJ databases">
        <title>The genome sequence of type strain Novosphingobium piscinae KCTC 42194.</title>
        <authorList>
            <person name="Liu Y."/>
        </authorList>
    </citation>
    <scope>NUCLEOTIDE SEQUENCE [LARGE SCALE GENOMIC DNA]</scope>
    <source>
        <strain evidence="2 3">KCTC 42194</strain>
    </source>
</reference>
<evidence type="ECO:0000313" key="3">
    <source>
        <dbReference type="Proteomes" id="UP000551327"/>
    </source>
</evidence>
<sequence>MAAKHHHQRGRDARTGQFIPVQDAERRPRTTVVETYKTGKHGPRN</sequence>
<dbReference type="AlphaFoldDB" id="A0A7X1KQG9"/>
<organism evidence="2 3">
    <name type="scientific">Novosphingobium piscinae</name>
    <dbReference type="NCBI Taxonomy" id="1507448"/>
    <lineage>
        <taxon>Bacteria</taxon>
        <taxon>Pseudomonadati</taxon>
        <taxon>Pseudomonadota</taxon>
        <taxon>Alphaproteobacteria</taxon>
        <taxon>Sphingomonadales</taxon>
        <taxon>Sphingomonadaceae</taxon>
        <taxon>Novosphingobium</taxon>
    </lineage>
</organism>